<sequence length="371" mass="40125">MCPVITSQDTRSHHLQRRLPRREAPPGFASFVSASPGVKTTSRPRHQQSDRGISKSFHGLQRTCIASAAMVTPSYPLTRFTPAPSCGVDSSLWAVTKSCYLYAGTSTVLVNPPWKTCTAAQMGEPPEKRNPDCYTAWRPPALDANTPTTYFSACPVGYSAASTETFWPYLRTSTVSSGEAAKTQVTAARDVQGLMFFCCPSASGFEFGLDLPDDFQIHTVHDGVSYSGYSYVIPRCRATAMSAQTVTLTPFSNTFGGERRRQEETAGPLITEVWDRGKKVYAEAETFMHTVFADGHTCYGTCDKYWESQYTSPTGPLSTTGVQLSIPTRTETSVGQGPAPTSAACHVKSNHGWSGMFGGLLLAAALSTLVV</sequence>
<name>A0AA39YCV5_9PEZI</name>
<dbReference type="EMBL" id="JAULSV010000003">
    <property type="protein sequence ID" value="KAK0649137.1"/>
    <property type="molecule type" value="Genomic_DNA"/>
</dbReference>
<feature type="region of interest" description="Disordered" evidence="1">
    <location>
        <begin position="1"/>
        <end position="53"/>
    </location>
</feature>
<evidence type="ECO:0000313" key="3">
    <source>
        <dbReference type="Proteomes" id="UP001174936"/>
    </source>
</evidence>
<reference evidence="2" key="1">
    <citation type="submission" date="2023-06" db="EMBL/GenBank/DDBJ databases">
        <title>Genome-scale phylogeny and comparative genomics of the fungal order Sordariales.</title>
        <authorList>
            <consortium name="Lawrence Berkeley National Laboratory"/>
            <person name="Hensen N."/>
            <person name="Bonometti L."/>
            <person name="Westerberg I."/>
            <person name="Brannstrom I.O."/>
            <person name="Guillou S."/>
            <person name="Cros-Aarteil S."/>
            <person name="Calhoun S."/>
            <person name="Haridas S."/>
            <person name="Kuo A."/>
            <person name="Mondo S."/>
            <person name="Pangilinan J."/>
            <person name="Riley R."/>
            <person name="Labutti K."/>
            <person name="Andreopoulos B."/>
            <person name="Lipzen A."/>
            <person name="Chen C."/>
            <person name="Yanf M."/>
            <person name="Daum C."/>
            <person name="Ng V."/>
            <person name="Clum A."/>
            <person name="Steindorff A."/>
            <person name="Ohm R."/>
            <person name="Martin F."/>
            <person name="Silar P."/>
            <person name="Natvig D."/>
            <person name="Lalanne C."/>
            <person name="Gautier V."/>
            <person name="Ament-Velasquez S.L."/>
            <person name="Kruys A."/>
            <person name="Hutchinson M.I."/>
            <person name="Powell A.J."/>
            <person name="Barry K."/>
            <person name="Miller A.N."/>
            <person name="Grigoriev I.V."/>
            <person name="Debuchy R."/>
            <person name="Gladieux P."/>
            <person name="Thoren M.H."/>
            <person name="Johannesson H."/>
        </authorList>
    </citation>
    <scope>NUCLEOTIDE SEQUENCE</scope>
    <source>
        <strain evidence="2">SMH2532-1</strain>
    </source>
</reference>
<dbReference type="Proteomes" id="UP001174936">
    <property type="component" value="Unassembled WGS sequence"/>
</dbReference>
<gene>
    <name evidence="2" type="ORF">B0T16DRAFT_409500</name>
</gene>
<proteinExistence type="predicted"/>
<comment type="caution">
    <text evidence="2">The sequence shown here is derived from an EMBL/GenBank/DDBJ whole genome shotgun (WGS) entry which is preliminary data.</text>
</comment>
<dbReference type="AlphaFoldDB" id="A0AA39YCV5"/>
<organism evidence="2 3">
    <name type="scientific">Cercophora newfieldiana</name>
    <dbReference type="NCBI Taxonomy" id="92897"/>
    <lineage>
        <taxon>Eukaryota</taxon>
        <taxon>Fungi</taxon>
        <taxon>Dikarya</taxon>
        <taxon>Ascomycota</taxon>
        <taxon>Pezizomycotina</taxon>
        <taxon>Sordariomycetes</taxon>
        <taxon>Sordariomycetidae</taxon>
        <taxon>Sordariales</taxon>
        <taxon>Lasiosphaeriaceae</taxon>
        <taxon>Cercophora</taxon>
    </lineage>
</organism>
<accession>A0AA39YCV5</accession>
<evidence type="ECO:0000256" key="1">
    <source>
        <dbReference type="SAM" id="MobiDB-lite"/>
    </source>
</evidence>
<keyword evidence="3" id="KW-1185">Reference proteome</keyword>
<protein>
    <submittedName>
        <fullName evidence="2">Uncharacterized protein</fullName>
    </submittedName>
</protein>
<evidence type="ECO:0000313" key="2">
    <source>
        <dbReference type="EMBL" id="KAK0649137.1"/>
    </source>
</evidence>